<evidence type="ECO:0000313" key="3">
    <source>
        <dbReference type="Proteomes" id="UP000887566"/>
    </source>
</evidence>
<keyword evidence="3" id="KW-1185">Reference proteome</keyword>
<reference evidence="4" key="1">
    <citation type="submission" date="2022-11" db="UniProtKB">
        <authorList>
            <consortium name="WormBaseParasite"/>
        </authorList>
    </citation>
    <scope>IDENTIFICATION</scope>
</reference>
<sequence>MTVLAAQSTSDCPPLPSPSSSRRTVACRHRLIGDAPKWSAIVSTINMWHGVLALVFIGQYNEIIAFVCANFACVILALGGVFCKKPAMLAPNVAVKIVCIVCLPVSVIYLKMKEAKDSLDSKDIAILVWMVIVEVSLMAEVIFTCNAFKKLDGAEKVTDVIDEKIDPPPEYAVAIIDTELPTYEEAVKLAQAQVHRLSDPSLLSKDTVLVIDVQ</sequence>
<feature type="transmembrane region" description="Helical" evidence="2">
    <location>
        <begin position="124"/>
        <end position="143"/>
    </location>
</feature>
<feature type="region of interest" description="Disordered" evidence="1">
    <location>
        <begin position="1"/>
        <end position="21"/>
    </location>
</feature>
<dbReference type="WBParaSite" id="PSAMB.scaffold1776size27922.g14892.t1">
    <property type="protein sequence ID" value="PSAMB.scaffold1776size27922.g14892.t1"/>
    <property type="gene ID" value="PSAMB.scaffold1776size27922.g14892"/>
</dbReference>
<dbReference type="Proteomes" id="UP000887566">
    <property type="component" value="Unplaced"/>
</dbReference>
<proteinExistence type="predicted"/>
<feature type="transmembrane region" description="Helical" evidence="2">
    <location>
        <begin position="63"/>
        <end position="81"/>
    </location>
</feature>
<accession>A0A914VBW6</accession>
<keyword evidence="2" id="KW-0812">Transmembrane</keyword>
<name>A0A914VBW6_9BILA</name>
<keyword evidence="2" id="KW-0472">Membrane</keyword>
<evidence type="ECO:0000313" key="4">
    <source>
        <dbReference type="WBParaSite" id="PSAMB.scaffold1776size27922.g14892.t1"/>
    </source>
</evidence>
<feature type="transmembrane region" description="Helical" evidence="2">
    <location>
        <begin position="93"/>
        <end position="112"/>
    </location>
</feature>
<evidence type="ECO:0000256" key="1">
    <source>
        <dbReference type="SAM" id="MobiDB-lite"/>
    </source>
</evidence>
<protein>
    <submittedName>
        <fullName evidence="4">Uncharacterized protein</fullName>
    </submittedName>
</protein>
<keyword evidence="2" id="KW-1133">Transmembrane helix</keyword>
<organism evidence="3 4">
    <name type="scientific">Plectus sambesii</name>
    <dbReference type="NCBI Taxonomy" id="2011161"/>
    <lineage>
        <taxon>Eukaryota</taxon>
        <taxon>Metazoa</taxon>
        <taxon>Ecdysozoa</taxon>
        <taxon>Nematoda</taxon>
        <taxon>Chromadorea</taxon>
        <taxon>Plectida</taxon>
        <taxon>Plectina</taxon>
        <taxon>Plectoidea</taxon>
        <taxon>Plectidae</taxon>
        <taxon>Plectus</taxon>
    </lineage>
</organism>
<dbReference type="AlphaFoldDB" id="A0A914VBW6"/>
<evidence type="ECO:0000256" key="2">
    <source>
        <dbReference type="SAM" id="Phobius"/>
    </source>
</evidence>
<feature type="transmembrane region" description="Helical" evidence="2">
    <location>
        <begin position="38"/>
        <end position="57"/>
    </location>
</feature>